<dbReference type="InterPro" id="IPR006680">
    <property type="entry name" value="Amidohydro-rel"/>
</dbReference>
<dbReference type="Pfam" id="PF01979">
    <property type="entry name" value="Amidohydro_1"/>
    <property type="match status" value="1"/>
</dbReference>
<dbReference type="InterPro" id="IPR011059">
    <property type="entry name" value="Metal-dep_hydrolase_composite"/>
</dbReference>
<dbReference type="Pfam" id="PF07676">
    <property type="entry name" value="PD40"/>
    <property type="match status" value="3"/>
</dbReference>
<evidence type="ECO:0000259" key="3">
    <source>
        <dbReference type="Pfam" id="PF01979"/>
    </source>
</evidence>
<gene>
    <name evidence="4" type="ORF">LZ518_07805</name>
</gene>
<dbReference type="PANTHER" id="PTHR43135:SF3">
    <property type="entry name" value="ALPHA-D-RIBOSE 1-METHYLPHOSPHONATE 5-TRIPHOSPHATE DIPHOSPHATASE"/>
    <property type="match status" value="1"/>
</dbReference>
<keyword evidence="5" id="KW-1185">Reference proteome</keyword>
<proteinExistence type="predicted"/>
<dbReference type="SUPFAM" id="SSF51556">
    <property type="entry name" value="Metallo-dependent hydrolases"/>
    <property type="match status" value="1"/>
</dbReference>
<evidence type="ECO:0000313" key="4">
    <source>
        <dbReference type="EMBL" id="MCL6741032.1"/>
    </source>
</evidence>
<keyword evidence="2" id="KW-0732">Signal</keyword>
<reference evidence="4" key="1">
    <citation type="submission" date="2022-05" db="EMBL/GenBank/DDBJ databases">
        <authorList>
            <person name="Jo J.-H."/>
            <person name="Im W.-T."/>
        </authorList>
    </citation>
    <scope>NUCLEOTIDE SEQUENCE</scope>
    <source>
        <strain evidence="4">RB56-2</strain>
    </source>
</reference>
<feature type="compositionally biased region" description="Low complexity" evidence="1">
    <location>
        <begin position="50"/>
        <end position="60"/>
    </location>
</feature>
<organism evidence="4 5">
    <name type="scientific">Sphingomonas brevis</name>
    <dbReference type="NCBI Taxonomy" id="2908206"/>
    <lineage>
        <taxon>Bacteria</taxon>
        <taxon>Pseudomonadati</taxon>
        <taxon>Pseudomonadota</taxon>
        <taxon>Alphaproteobacteria</taxon>
        <taxon>Sphingomonadales</taxon>
        <taxon>Sphingomonadaceae</taxon>
        <taxon>Sphingomonas</taxon>
    </lineage>
</organism>
<feature type="region of interest" description="Disordered" evidence="1">
    <location>
        <begin position="20"/>
        <end position="75"/>
    </location>
</feature>
<dbReference type="InterPro" id="IPR011659">
    <property type="entry name" value="WD40"/>
</dbReference>
<dbReference type="Proteomes" id="UP001165383">
    <property type="component" value="Unassembled WGS sequence"/>
</dbReference>
<name>A0ABT0S9H6_9SPHN</name>
<feature type="compositionally biased region" description="Pro residues" evidence="1">
    <location>
        <begin position="23"/>
        <end position="35"/>
    </location>
</feature>
<evidence type="ECO:0000256" key="1">
    <source>
        <dbReference type="SAM" id="MobiDB-lite"/>
    </source>
</evidence>
<dbReference type="Pfam" id="PF26549">
    <property type="entry name" value="Tricorn_N"/>
    <property type="match status" value="1"/>
</dbReference>
<accession>A0ABT0S9H6</accession>
<dbReference type="Gene3D" id="2.120.10.30">
    <property type="entry name" value="TolB, C-terminal domain"/>
    <property type="match status" value="2"/>
</dbReference>
<dbReference type="EMBL" id="JAMGBB010000001">
    <property type="protein sequence ID" value="MCL6741032.1"/>
    <property type="molecule type" value="Genomic_DNA"/>
</dbReference>
<dbReference type="InterPro" id="IPR011042">
    <property type="entry name" value="6-blade_b-propeller_TolB-like"/>
</dbReference>
<dbReference type="Gene3D" id="2.120.10.60">
    <property type="entry name" value="Tricorn protease N-terminal domain"/>
    <property type="match status" value="1"/>
</dbReference>
<comment type="caution">
    <text evidence="4">The sequence shown here is derived from an EMBL/GenBank/DDBJ whole genome shotgun (WGS) entry which is preliminary data.</text>
</comment>
<feature type="compositionally biased region" description="Basic and acidic residues" evidence="1">
    <location>
        <begin position="61"/>
        <end position="75"/>
    </location>
</feature>
<dbReference type="SUPFAM" id="SSF82171">
    <property type="entry name" value="DPP6 N-terminal domain-like"/>
    <property type="match status" value="2"/>
</dbReference>
<dbReference type="SUPFAM" id="SSF51338">
    <property type="entry name" value="Composite domain of metallo-dependent hydrolases"/>
    <property type="match status" value="1"/>
</dbReference>
<dbReference type="PANTHER" id="PTHR43135">
    <property type="entry name" value="ALPHA-D-RIBOSE 1-METHYLPHOSPHONATE 5-TRIPHOSPHATE DIPHOSPHATASE"/>
    <property type="match status" value="1"/>
</dbReference>
<dbReference type="InterPro" id="IPR032466">
    <property type="entry name" value="Metal_Hydrolase"/>
</dbReference>
<protein>
    <submittedName>
        <fullName evidence="4">Amidohydrolase family protein</fullName>
    </submittedName>
</protein>
<sequence>MRQLKLFVGCSLLAASAAIAQPAPTPPVAPPPPQPGQAEPMTQDKPKDIAAAPGTAGAKPPKWDVNARHGPGRDVPIDTRSGTWLSLDVSPDGREIAFDLLGDLYVMPIGGGEARPLTSGNAWDMQPRYSPDGQEIAFTSDRGGGDNIWTIRRDGSSPRQITKEDFRLLNQADWTPDGNFIVARKHFTSSRSLGSGEMWLYHRSGADKGGGVQMTKARTKQKDTNEAAFSPDGRYLYFSDDATPGDIFQYSKDVNDQIYVIQRLDRQTGDIETYVDGPGGAIRPTPSPDGKTLAFIKRVRYKSTIMLMDLASGRITPLTDILDRDMQETWAVHGVYPGMSWTPDGKSILFWAKGGIHRVDAVSRAVSEIPFHVTGTRFVEDAVRQQKDVAPASFTTKMVRFAQKSPDGRHIVYEALGNLWIANGDGSAPRRLTRGSDFESYPAFSRDGKSIAYVSWDDDTAARIKVVGVAGGDGRTVTSQPGHYLEPAFSPDGNLIAYRKTSDGFLTTPLYGKDPGIYVVPVNGGTPKRVAKAGTQPMFGATSDRIFYIAAGDEDKRLLKSVSVQGTDEVTHLVSQNAARFALSPDEQFVAWTERYQAYVMPFTRSGRSIDIAPDGKALPMSKVSADAGDWIHWSGDGRSLFWSQGPNLYGLNVGSSGAFAGGKLGAAPLVAQLGVTANQAKPTGSIALTGARIVTMRGDEVIENGTVLVEGDRIVAVGPTASITYPAGTRTIDVSGKTIIPGLIDAHWHGPMGSDQIIPKQNWVHAAALAYGVTTVHDPSNDTFEIFAASEYQKAGKILGPRIFSTGTILYGATTPFTVEINSLDDALSHLRRLQASGAWSVKSYNQPRREQRQMIIEAARQLGMEVVPEGGSLFEMNMTMIADGHTTIEHSLPVQNIYDDVLQYWKGSGTAWTPTLVVAYGGPFGENYWYQHSNVWAEPILSKWVPRPLLDARARRPVMNPPEEDNLLSVAKQAKQVSDLGIPLSIGAHGQREGLGAHWDIWTFALGGMTNMEALRTGTINPARALGLDKDLGSIEPGKLADMVVLDDNPLENIRNSDHVAMTMQGGKLFDSNLQIVAGGTANVPAGFKPFWFNEQAGGAFTAGATIGVPHED</sequence>
<feature type="chain" id="PRO_5047450335" evidence="2">
    <location>
        <begin position="21"/>
        <end position="1115"/>
    </location>
</feature>
<feature type="domain" description="Amidohydrolase-related" evidence="3">
    <location>
        <begin position="739"/>
        <end position="1071"/>
    </location>
</feature>
<evidence type="ECO:0000313" key="5">
    <source>
        <dbReference type="Proteomes" id="UP001165383"/>
    </source>
</evidence>
<dbReference type="InterPro" id="IPR051781">
    <property type="entry name" value="Metallo-dep_Hydrolase"/>
</dbReference>
<feature type="signal peptide" evidence="2">
    <location>
        <begin position="1"/>
        <end position="20"/>
    </location>
</feature>
<dbReference type="Gene3D" id="2.30.40.10">
    <property type="entry name" value="Urease, subunit C, domain 1"/>
    <property type="match status" value="1"/>
</dbReference>
<evidence type="ECO:0000256" key="2">
    <source>
        <dbReference type="SAM" id="SignalP"/>
    </source>
</evidence>
<dbReference type="RefSeq" id="WP_249915440.1">
    <property type="nucleotide sequence ID" value="NZ_JAMGBB010000001.1"/>
</dbReference>
<dbReference type="Gene3D" id="3.20.20.140">
    <property type="entry name" value="Metal-dependent hydrolases"/>
    <property type="match status" value="1"/>
</dbReference>